<comment type="similarity">
    <text evidence="2">Belongs to the bacterial sugar transferase family.</text>
</comment>
<name>A0AAT9FNZ7_9BACT</name>
<feature type="domain" description="Bacterial sugar transferase" evidence="8">
    <location>
        <begin position="324"/>
        <end position="505"/>
    </location>
</feature>
<dbReference type="NCBIfam" id="TIGR03025">
    <property type="entry name" value="EPS_sugtrans"/>
    <property type="match status" value="1"/>
</dbReference>
<evidence type="ECO:0000256" key="2">
    <source>
        <dbReference type="ARBA" id="ARBA00006464"/>
    </source>
</evidence>
<evidence type="ECO:0000313" key="9">
    <source>
        <dbReference type="EMBL" id="BDS07664.1"/>
    </source>
</evidence>
<feature type="transmembrane region" description="Helical" evidence="7">
    <location>
        <begin position="155"/>
        <end position="173"/>
    </location>
</feature>
<reference evidence="9" key="1">
    <citation type="submission" date="2024-07" db="EMBL/GenBank/DDBJ databases">
        <title>Complete genome sequence of Verrucomicrobiaceae bacterium NT6N.</title>
        <authorList>
            <person name="Huang C."/>
            <person name="Takami H."/>
            <person name="Hamasaki K."/>
        </authorList>
    </citation>
    <scope>NUCLEOTIDE SEQUENCE</scope>
    <source>
        <strain evidence="9">NT6N</strain>
    </source>
</reference>
<dbReference type="GO" id="GO:0016780">
    <property type="term" value="F:phosphotransferase activity, for other substituted phosphate groups"/>
    <property type="evidence" value="ECO:0007669"/>
    <property type="project" value="TreeGrafter"/>
</dbReference>
<dbReference type="InterPro" id="IPR003362">
    <property type="entry name" value="Bact_transf"/>
</dbReference>
<evidence type="ECO:0000256" key="5">
    <source>
        <dbReference type="ARBA" id="ARBA00022989"/>
    </source>
</evidence>
<dbReference type="PANTHER" id="PTHR30576:SF0">
    <property type="entry name" value="UNDECAPRENYL-PHOSPHATE N-ACETYLGALACTOSAMINYL 1-PHOSPHATE TRANSFERASE-RELATED"/>
    <property type="match status" value="1"/>
</dbReference>
<dbReference type="GO" id="GO:0016020">
    <property type="term" value="C:membrane"/>
    <property type="evidence" value="ECO:0007669"/>
    <property type="project" value="UniProtKB-SubCell"/>
</dbReference>
<feature type="transmembrane region" description="Helical" evidence="7">
    <location>
        <begin position="329"/>
        <end position="350"/>
    </location>
</feature>
<keyword evidence="5 7" id="KW-1133">Transmembrane helix</keyword>
<proteinExistence type="inferred from homology"/>
<keyword evidence="3" id="KW-0808">Transferase</keyword>
<accession>A0AAT9FNZ7</accession>
<dbReference type="PANTHER" id="PTHR30576">
    <property type="entry name" value="COLANIC BIOSYNTHESIS UDP-GLUCOSE LIPID CARRIER TRANSFERASE"/>
    <property type="match status" value="1"/>
</dbReference>
<evidence type="ECO:0000256" key="3">
    <source>
        <dbReference type="ARBA" id="ARBA00022679"/>
    </source>
</evidence>
<evidence type="ECO:0000259" key="8">
    <source>
        <dbReference type="Pfam" id="PF02397"/>
    </source>
</evidence>
<evidence type="ECO:0000256" key="6">
    <source>
        <dbReference type="ARBA" id="ARBA00023136"/>
    </source>
</evidence>
<feature type="transmembrane region" description="Helical" evidence="7">
    <location>
        <begin position="91"/>
        <end position="111"/>
    </location>
</feature>
<evidence type="ECO:0000256" key="4">
    <source>
        <dbReference type="ARBA" id="ARBA00022692"/>
    </source>
</evidence>
<feature type="transmembrane region" description="Helical" evidence="7">
    <location>
        <begin position="54"/>
        <end position="79"/>
    </location>
</feature>
<evidence type="ECO:0000256" key="7">
    <source>
        <dbReference type="SAM" id="Phobius"/>
    </source>
</evidence>
<evidence type="ECO:0000256" key="1">
    <source>
        <dbReference type="ARBA" id="ARBA00004141"/>
    </source>
</evidence>
<protein>
    <recommendedName>
        <fullName evidence="8">Bacterial sugar transferase domain-containing protein</fullName>
    </recommendedName>
</protein>
<keyword evidence="4 7" id="KW-0812">Transmembrane</keyword>
<dbReference type="EMBL" id="AP026866">
    <property type="protein sequence ID" value="BDS07664.1"/>
    <property type="molecule type" value="Genomic_DNA"/>
</dbReference>
<feature type="transmembrane region" description="Helical" evidence="7">
    <location>
        <begin position="123"/>
        <end position="143"/>
    </location>
</feature>
<dbReference type="InterPro" id="IPR017475">
    <property type="entry name" value="EPS_sugar_tfrase"/>
</dbReference>
<comment type="subcellular location">
    <subcellularLocation>
        <location evidence="1">Membrane</location>
        <topology evidence="1">Multi-pass membrane protein</topology>
    </subcellularLocation>
</comment>
<dbReference type="KEGG" id="osu:NT6N_27040"/>
<dbReference type="AlphaFoldDB" id="A0AAT9FNZ7"/>
<dbReference type="Pfam" id="PF02397">
    <property type="entry name" value="Bac_transf"/>
    <property type="match status" value="1"/>
</dbReference>
<organism evidence="9">
    <name type="scientific">Oceaniferula spumae</name>
    <dbReference type="NCBI Taxonomy" id="2979115"/>
    <lineage>
        <taxon>Bacteria</taxon>
        <taxon>Pseudomonadati</taxon>
        <taxon>Verrucomicrobiota</taxon>
        <taxon>Verrucomicrobiia</taxon>
        <taxon>Verrucomicrobiales</taxon>
        <taxon>Verrucomicrobiaceae</taxon>
        <taxon>Oceaniferula</taxon>
    </lineage>
</organism>
<sequence>MNAKELNLSPTKSQLMLDRLTAKKDDGSTGSIFTSDCEEFQGVIHWKRAFIRHVYPVILLFTDILLIVALFAIWVSLRYDVDILQAMSRRILLVLTLANVIGIALVGGYSYQTNTGTFRFISEHLIVSFGIFVGVFFIIYSFVAYGYRMNSGRSIIIFTLVAFTCLSIAYRFCLARLKHSLQKGNALCIIGSGSTTADLYQRLTDKKSTHAVFAIDPAGDSIGKHVIDGDSESPVFESLDDLSLNSSLHGRYVENYVIACPMESLPPTFVKRLAVAQFNGNNVCSYEAYLREKMMIIPPSEISMGWALERGFLLTKNVTYGRVKRLADILFGLSGLVLFSPVFLVVAILVKLTSKGPVIFKQPRVGQKEVHFTLYKFRSMKVGSENGSMYTSANDNRITVIGKFLRKTRLDEIPQFWNVLKGDLSLIGPRAEWTELVQGYEQKFPYYHFRHAVKPGITGWAQVNYSYGQNDKDTLEKLYYDLYYVRNHSVILDAIILVKTVYIVIFGRGQ</sequence>
<gene>
    <name evidence="9" type="ORF">NT6N_27040</name>
</gene>
<keyword evidence="6 7" id="KW-0472">Membrane</keyword>